<name>A0A8H6IB61_9AGAR</name>
<dbReference type="InterPro" id="IPR029058">
    <property type="entry name" value="AB_hydrolase_fold"/>
</dbReference>
<dbReference type="AlphaFoldDB" id="A0A8H6IB61"/>
<accession>A0A8H6IB61</accession>
<keyword evidence="1" id="KW-1133">Transmembrane helix</keyword>
<feature type="transmembrane region" description="Helical" evidence="1">
    <location>
        <begin position="20"/>
        <end position="45"/>
    </location>
</feature>
<comment type="caution">
    <text evidence="2">The sequence shown here is derived from an EMBL/GenBank/DDBJ whole genome shotgun (WGS) entry which is preliminary data.</text>
</comment>
<gene>
    <name evidence="2" type="ORF">DFP72DRAFT_601522</name>
</gene>
<feature type="transmembrane region" description="Helical" evidence="1">
    <location>
        <begin position="52"/>
        <end position="74"/>
    </location>
</feature>
<protein>
    <submittedName>
        <fullName evidence="2">Uncharacterized protein</fullName>
    </submittedName>
</protein>
<sequence length="539" mass="62342">MVDISESPEPVRERDSSFYVALFAAVLPLWSIVPASWLFVVYTLYTGRIWHFGVSGSVIFSLALCEVFFSVYHYQLASHVAGPSPFTPADTVEIQAAFTRLLKAGMANLPEDGGDEESLFTGRPGSPEEDIIQLDRDDPRAVDFRNCLRTWFCKVRWSDITLHDLQRWVYWSMYNAEMPPYEDLTDSHRRVLDSAIDLLHKRLGCQTENRKDSPLRSMRLTIDPVQIWSRPFLFYALVKTVNWYLKRHYRNSYNVRHGRHDGLEYLLRTPSGWDAYSSPRPLVFLHGLGLGLVQYHLTLSHLFQSVNDRPILVILQPHISQDVFHPNFLRPLNRHQFGDRLSNLLKKLDWADMDDNAETTEYEDEDEIKVFKALRAKRYGVTLLSHSNGSYIHAWILKNHPRLAKRSCFVDPVTFCSWEGDVCYNFLYRKPMTGIELLMKYFVGTELGVANLLQRHFDWVSNSLWYEEIPNARDISKTLFVLGGKDAIVDSSRVKKYLTSHGIRKNLCYDPDAKHGQALMSGGPGHTAIFQWLQEPEHH</sequence>
<evidence type="ECO:0000313" key="3">
    <source>
        <dbReference type="Proteomes" id="UP000521943"/>
    </source>
</evidence>
<dbReference type="SUPFAM" id="SSF53474">
    <property type="entry name" value="alpha/beta-Hydrolases"/>
    <property type="match status" value="1"/>
</dbReference>
<dbReference type="PANTHER" id="PTHR37471:SF1">
    <property type="entry name" value="AB HYDROLASE-1 DOMAIN-CONTAINING PROTEIN"/>
    <property type="match status" value="1"/>
</dbReference>
<keyword evidence="1" id="KW-0472">Membrane</keyword>
<dbReference type="OrthoDB" id="6431331at2759"/>
<evidence type="ECO:0000313" key="2">
    <source>
        <dbReference type="EMBL" id="KAF6762296.1"/>
    </source>
</evidence>
<dbReference type="PANTHER" id="PTHR37471">
    <property type="entry name" value="UNNAMED PRODUCT"/>
    <property type="match status" value="1"/>
</dbReference>
<organism evidence="2 3">
    <name type="scientific">Ephemerocybe angulata</name>
    <dbReference type="NCBI Taxonomy" id="980116"/>
    <lineage>
        <taxon>Eukaryota</taxon>
        <taxon>Fungi</taxon>
        <taxon>Dikarya</taxon>
        <taxon>Basidiomycota</taxon>
        <taxon>Agaricomycotina</taxon>
        <taxon>Agaricomycetes</taxon>
        <taxon>Agaricomycetidae</taxon>
        <taxon>Agaricales</taxon>
        <taxon>Agaricineae</taxon>
        <taxon>Psathyrellaceae</taxon>
        <taxon>Ephemerocybe</taxon>
    </lineage>
</organism>
<dbReference type="EMBL" id="JACGCI010000008">
    <property type="protein sequence ID" value="KAF6762296.1"/>
    <property type="molecule type" value="Genomic_DNA"/>
</dbReference>
<dbReference type="Gene3D" id="3.40.50.1820">
    <property type="entry name" value="alpha/beta hydrolase"/>
    <property type="match status" value="1"/>
</dbReference>
<reference evidence="2 3" key="1">
    <citation type="submission" date="2020-07" db="EMBL/GenBank/DDBJ databases">
        <title>Comparative genomics of pyrophilous fungi reveals a link between fire events and developmental genes.</title>
        <authorList>
            <consortium name="DOE Joint Genome Institute"/>
            <person name="Steindorff A.S."/>
            <person name="Carver A."/>
            <person name="Calhoun S."/>
            <person name="Stillman K."/>
            <person name="Liu H."/>
            <person name="Lipzen A."/>
            <person name="Pangilinan J."/>
            <person name="Labutti K."/>
            <person name="Bruns T.D."/>
            <person name="Grigoriev I.V."/>
        </authorList>
    </citation>
    <scope>NUCLEOTIDE SEQUENCE [LARGE SCALE GENOMIC DNA]</scope>
    <source>
        <strain evidence="2 3">CBS 144469</strain>
    </source>
</reference>
<proteinExistence type="predicted"/>
<dbReference type="Proteomes" id="UP000521943">
    <property type="component" value="Unassembled WGS sequence"/>
</dbReference>
<keyword evidence="3" id="KW-1185">Reference proteome</keyword>
<keyword evidence="1" id="KW-0812">Transmembrane</keyword>
<evidence type="ECO:0000256" key="1">
    <source>
        <dbReference type="SAM" id="Phobius"/>
    </source>
</evidence>